<dbReference type="AlphaFoldDB" id="A0A6J1DTQ9"/>
<evidence type="ECO:0000259" key="1">
    <source>
        <dbReference type="Pfam" id="PF10536"/>
    </source>
</evidence>
<dbReference type="PANTHER" id="PTHR46033">
    <property type="entry name" value="PROTEIN MAIN-LIKE 2"/>
    <property type="match status" value="1"/>
</dbReference>
<dbReference type="GeneID" id="111023038"/>
<feature type="domain" description="Aminotransferase-like plant mobile" evidence="1">
    <location>
        <begin position="62"/>
        <end position="252"/>
    </location>
</feature>
<dbReference type="InterPro" id="IPR044824">
    <property type="entry name" value="MAIN-like"/>
</dbReference>
<dbReference type="GO" id="GO:0010073">
    <property type="term" value="P:meristem maintenance"/>
    <property type="evidence" value="ECO:0007669"/>
    <property type="project" value="InterPro"/>
</dbReference>
<dbReference type="OrthoDB" id="1599069at2759"/>
<sequence length="252" mass="28908">MEDNNSIGPYDSSVLHLQASHRSELVWQTGYIDPSHYRRREATISRVTRPDPRIDPYLRQIGFYGVSRLNFIQLDCHLITALVERWRQETHTFHLSHGECTVTLPDFAIKFELPIDRKALIGSFQHTWRDVCTELIGVTPGERDLVGDRLSLPWLANQFDDFAHLPDDVDDVALQRYASAYILTIIRGIVFSDRLNSRVHLMYLPLLADFGIAEQYSWGASCLAWLYRQLCKAVAIDAQDIAGPVILLQIWA</sequence>
<dbReference type="PANTHER" id="PTHR46033:SF8">
    <property type="entry name" value="PROTEIN MAINTENANCE OF MERISTEMS-LIKE"/>
    <property type="match status" value="1"/>
</dbReference>
<dbReference type="RefSeq" id="XP_022156071.1">
    <property type="nucleotide sequence ID" value="XM_022300379.1"/>
</dbReference>
<keyword evidence="2" id="KW-1185">Reference proteome</keyword>
<dbReference type="Pfam" id="PF10536">
    <property type="entry name" value="PMD"/>
    <property type="match status" value="1"/>
</dbReference>
<organism evidence="2 3">
    <name type="scientific">Momordica charantia</name>
    <name type="common">Bitter gourd</name>
    <name type="synonym">Balsam pear</name>
    <dbReference type="NCBI Taxonomy" id="3673"/>
    <lineage>
        <taxon>Eukaryota</taxon>
        <taxon>Viridiplantae</taxon>
        <taxon>Streptophyta</taxon>
        <taxon>Embryophyta</taxon>
        <taxon>Tracheophyta</taxon>
        <taxon>Spermatophyta</taxon>
        <taxon>Magnoliopsida</taxon>
        <taxon>eudicotyledons</taxon>
        <taxon>Gunneridae</taxon>
        <taxon>Pentapetalae</taxon>
        <taxon>rosids</taxon>
        <taxon>fabids</taxon>
        <taxon>Cucurbitales</taxon>
        <taxon>Cucurbitaceae</taxon>
        <taxon>Momordiceae</taxon>
        <taxon>Momordica</taxon>
    </lineage>
</organism>
<dbReference type="InterPro" id="IPR019557">
    <property type="entry name" value="AminoTfrase-like_pln_mobile"/>
</dbReference>
<accession>A0A6J1DTQ9</accession>
<name>A0A6J1DTQ9_MOMCH</name>
<protein>
    <submittedName>
        <fullName evidence="3">Serine/threonine-protein phosphatase 7 long form homolog</fullName>
    </submittedName>
</protein>
<evidence type="ECO:0000313" key="3">
    <source>
        <dbReference type="RefSeq" id="XP_022156071.1"/>
    </source>
</evidence>
<dbReference type="KEGG" id="mcha:111023038"/>
<dbReference type="Proteomes" id="UP000504603">
    <property type="component" value="Unplaced"/>
</dbReference>
<reference evidence="3" key="1">
    <citation type="submission" date="2025-08" db="UniProtKB">
        <authorList>
            <consortium name="RefSeq"/>
        </authorList>
    </citation>
    <scope>IDENTIFICATION</scope>
    <source>
        <strain evidence="3">OHB3-1</strain>
    </source>
</reference>
<proteinExistence type="predicted"/>
<evidence type="ECO:0000313" key="2">
    <source>
        <dbReference type="Proteomes" id="UP000504603"/>
    </source>
</evidence>
<gene>
    <name evidence="3" type="primary">LOC111023038</name>
</gene>